<evidence type="ECO:0000256" key="9">
    <source>
        <dbReference type="ARBA" id="ARBA00023201"/>
    </source>
</evidence>
<keyword evidence="9" id="KW-0739">Sodium transport</keyword>
<evidence type="ECO:0000256" key="3">
    <source>
        <dbReference type="ARBA" id="ARBA00022475"/>
    </source>
</evidence>
<evidence type="ECO:0000256" key="8">
    <source>
        <dbReference type="ARBA" id="ARBA00023136"/>
    </source>
</evidence>
<keyword evidence="5 10" id="KW-1133">Transmembrane helix</keyword>
<dbReference type="PANTHER" id="PTHR10110">
    <property type="entry name" value="SODIUM/HYDROGEN EXCHANGER"/>
    <property type="match status" value="1"/>
</dbReference>
<evidence type="ECO:0000256" key="5">
    <source>
        <dbReference type="ARBA" id="ARBA00022989"/>
    </source>
</evidence>
<evidence type="ECO:0000259" key="11">
    <source>
        <dbReference type="Pfam" id="PF00999"/>
    </source>
</evidence>
<dbReference type="GO" id="GO:0015386">
    <property type="term" value="F:potassium:proton antiporter activity"/>
    <property type="evidence" value="ECO:0007669"/>
    <property type="project" value="TreeGrafter"/>
</dbReference>
<feature type="transmembrane region" description="Helical" evidence="10">
    <location>
        <begin position="215"/>
        <end position="232"/>
    </location>
</feature>
<feature type="transmembrane region" description="Helical" evidence="10">
    <location>
        <begin position="239"/>
        <end position="256"/>
    </location>
</feature>
<keyword evidence="2" id="KW-0813">Transport</keyword>
<evidence type="ECO:0000256" key="10">
    <source>
        <dbReference type="SAM" id="Phobius"/>
    </source>
</evidence>
<feature type="transmembrane region" description="Helical" evidence="10">
    <location>
        <begin position="7"/>
        <end position="24"/>
    </location>
</feature>
<feature type="transmembrane region" description="Helical" evidence="10">
    <location>
        <begin position="276"/>
        <end position="297"/>
    </location>
</feature>
<keyword evidence="6" id="KW-0915">Sodium</keyword>
<feature type="transmembrane region" description="Helical" evidence="10">
    <location>
        <begin position="182"/>
        <end position="209"/>
    </location>
</feature>
<dbReference type="InterPro" id="IPR006153">
    <property type="entry name" value="Cation/H_exchanger_TM"/>
</dbReference>
<dbReference type="Pfam" id="PF00999">
    <property type="entry name" value="Na_H_Exchanger"/>
    <property type="match status" value="1"/>
</dbReference>
<dbReference type="GO" id="GO:0051453">
    <property type="term" value="P:regulation of intracellular pH"/>
    <property type="evidence" value="ECO:0007669"/>
    <property type="project" value="TreeGrafter"/>
</dbReference>
<evidence type="ECO:0000256" key="6">
    <source>
        <dbReference type="ARBA" id="ARBA00023053"/>
    </source>
</evidence>
<dbReference type="InterPro" id="IPR018422">
    <property type="entry name" value="Cation/H_exchanger_CPA1"/>
</dbReference>
<dbReference type="PANTHER" id="PTHR10110:SF86">
    <property type="entry name" value="SODIUM_HYDROGEN EXCHANGER 7"/>
    <property type="match status" value="1"/>
</dbReference>
<feature type="transmembrane region" description="Helical" evidence="10">
    <location>
        <begin position="44"/>
        <end position="65"/>
    </location>
</feature>
<keyword evidence="3" id="KW-1003">Cell membrane</keyword>
<feature type="transmembrane region" description="Helical" evidence="10">
    <location>
        <begin position="349"/>
        <end position="372"/>
    </location>
</feature>
<feature type="transmembrane region" description="Helical" evidence="10">
    <location>
        <begin position="384"/>
        <end position="408"/>
    </location>
</feature>
<dbReference type="AlphaFoldDB" id="A0A3S6QWV5"/>
<keyword evidence="8 10" id="KW-0472">Membrane</keyword>
<dbReference type="KEGG" id="lng:BSQ50_07865"/>
<dbReference type="Proteomes" id="UP000324497">
    <property type="component" value="Chromosome"/>
</dbReference>
<organism evidence="12 13">
    <name type="scientific">Liquorilactobacillus nagelii</name>
    <dbReference type="NCBI Taxonomy" id="82688"/>
    <lineage>
        <taxon>Bacteria</taxon>
        <taxon>Bacillati</taxon>
        <taxon>Bacillota</taxon>
        <taxon>Bacilli</taxon>
        <taxon>Lactobacillales</taxon>
        <taxon>Lactobacillaceae</taxon>
        <taxon>Liquorilactobacillus</taxon>
    </lineage>
</organism>
<accession>A0A3S6QWV5</accession>
<evidence type="ECO:0000256" key="2">
    <source>
        <dbReference type="ARBA" id="ARBA00022448"/>
    </source>
</evidence>
<dbReference type="RefSeq" id="WP_148126851.1">
    <property type="nucleotide sequence ID" value="NZ_CP018180.1"/>
</dbReference>
<feature type="transmembrane region" description="Helical" evidence="10">
    <location>
        <begin position="86"/>
        <end position="106"/>
    </location>
</feature>
<evidence type="ECO:0000313" key="12">
    <source>
        <dbReference type="EMBL" id="AUJ32490.1"/>
    </source>
</evidence>
<dbReference type="GO" id="GO:0015385">
    <property type="term" value="F:sodium:proton antiporter activity"/>
    <property type="evidence" value="ECO:0007669"/>
    <property type="project" value="InterPro"/>
</dbReference>
<gene>
    <name evidence="12" type="ORF">BSQ50_07865</name>
</gene>
<evidence type="ECO:0000256" key="7">
    <source>
        <dbReference type="ARBA" id="ARBA00023065"/>
    </source>
</evidence>
<evidence type="ECO:0000256" key="1">
    <source>
        <dbReference type="ARBA" id="ARBA00004651"/>
    </source>
</evidence>
<dbReference type="GO" id="GO:0098719">
    <property type="term" value="P:sodium ion import across plasma membrane"/>
    <property type="evidence" value="ECO:0007669"/>
    <property type="project" value="TreeGrafter"/>
</dbReference>
<dbReference type="EMBL" id="CP018180">
    <property type="protein sequence ID" value="AUJ32490.1"/>
    <property type="molecule type" value="Genomic_DNA"/>
</dbReference>
<comment type="subcellular location">
    <subcellularLocation>
        <location evidence="1">Cell membrane</location>
        <topology evidence="1">Multi-pass membrane protein</topology>
    </subcellularLocation>
</comment>
<evidence type="ECO:0000313" key="13">
    <source>
        <dbReference type="Proteomes" id="UP000324497"/>
    </source>
</evidence>
<proteinExistence type="predicted"/>
<name>A0A3S6QWV5_9LACO</name>
<sequence length="713" mass="80381">MAIVETVLGLILIVLFSNLVNHYFQWLPVSLVQIFLGTLATLIFNLKIDLDASWFLLLFIAPLLYNDGRRFPRKELWKLKGAIFNNAILLVFLTMLIGGFLITLLIPKLPLPVGIALAAVLAPTDPVAVHSISKQVKLPDNILHLVSGESLINDASGLIGFKYALAVAVTGYFSLTHAVGDFFYVAIMGSIAGLILIGIVILAIEWLVVKGFNDVVFNTVLQVAVPFIIYLITEKYLHASGVIAVVVAGVFFASQRNNFVSVQPEINLVTERTWDIIVYLLNGTMFAILGVELPVAMQGAIQSDQVDTLRAFWLVGGVWLILLLIRVAWTFIYQLFDQQHESWRFRLRIALISGFSGVRGAITMAGALTIPVQIADGSAFPERSLVLFIAAGVIILSMVMAIIALPLFAGKSLAIQTRGANADLDANKSLLIEEEDDDSTDKTDKNETVVENLLSLNQAKLYLLKNAVRSLEEQRRQHNQLAVYQLILEYQYLIKRLEIVEEQAVGDSGIVQDELDLNRVAIKGELRELQRLYQTNQIREKIYLRYKKALAKQLKGINRGTTLPQFGLALNLRLSGRKIYRHFLIRWGTPQDEKYMVEVRLAERALAKAAIKTLSEYLRKPDVNEQAFNREAIYHLIIRYRSLIEKQKKQQENQLDPAVYQQQLRNLHLRSISVQRISLQYLIEQGYLDRRAAVALRQYINHEENLLLRVSSV</sequence>
<dbReference type="GO" id="GO:0005886">
    <property type="term" value="C:plasma membrane"/>
    <property type="evidence" value="ECO:0007669"/>
    <property type="project" value="UniProtKB-SubCell"/>
</dbReference>
<feature type="transmembrane region" description="Helical" evidence="10">
    <location>
        <begin position="309"/>
        <end position="329"/>
    </location>
</feature>
<keyword evidence="13" id="KW-1185">Reference proteome</keyword>
<keyword evidence="7" id="KW-0406">Ion transport</keyword>
<feature type="domain" description="Cation/H+ exchanger transmembrane" evidence="11">
    <location>
        <begin position="12"/>
        <end position="402"/>
    </location>
</feature>
<protein>
    <submittedName>
        <fullName evidence="12">Sodium:proton antiporter</fullName>
    </submittedName>
</protein>
<reference evidence="12 13" key="1">
    <citation type="submission" date="2016-11" db="EMBL/GenBank/DDBJ databases">
        <title>Interaction between Lactobacillus species and yeast in water kefir.</title>
        <authorList>
            <person name="Behr J."/>
            <person name="Xu D."/>
            <person name="Vogel R.F."/>
        </authorList>
    </citation>
    <scope>NUCLEOTIDE SEQUENCE [LARGE SCALE GENOMIC DNA]</scope>
    <source>
        <strain evidence="12 13">TMW 1.1827</strain>
    </source>
</reference>
<keyword evidence="4 10" id="KW-0812">Transmembrane</keyword>
<dbReference type="Gene3D" id="6.10.140.1330">
    <property type="match status" value="1"/>
</dbReference>
<evidence type="ECO:0000256" key="4">
    <source>
        <dbReference type="ARBA" id="ARBA00022692"/>
    </source>
</evidence>